<accession>A0A1I4A9U7</accession>
<evidence type="ECO:0000256" key="4">
    <source>
        <dbReference type="ARBA" id="ARBA00022989"/>
    </source>
</evidence>
<feature type="transmembrane region" description="Helical" evidence="7">
    <location>
        <begin position="330"/>
        <end position="352"/>
    </location>
</feature>
<dbReference type="Proteomes" id="UP000198725">
    <property type="component" value="Unassembled WGS sequence"/>
</dbReference>
<keyword evidence="3 7" id="KW-0812">Transmembrane</keyword>
<protein>
    <submittedName>
        <fullName evidence="10">Putative ABC transport system permease protein</fullName>
    </submittedName>
</protein>
<evidence type="ECO:0000256" key="2">
    <source>
        <dbReference type="ARBA" id="ARBA00022475"/>
    </source>
</evidence>
<dbReference type="GO" id="GO:0022857">
    <property type="term" value="F:transmembrane transporter activity"/>
    <property type="evidence" value="ECO:0007669"/>
    <property type="project" value="TreeGrafter"/>
</dbReference>
<evidence type="ECO:0000313" key="10">
    <source>
        <dbReference type="EMBL" id="SFK52867.1"/>
    </source>
</evidence>
<evidence type="ECO:0000256" key="5">
    <source>
        <dbReference type="ARBA" id="ARBA00023136"/>
    </source>
</evidence>
<dbReference type="InterPro" id="IPR025857">
    <property type="entry name" value="MacB_PCD"/>
</dbReference>
<comment type="similarity">
    <text evidence="6">Belongs to the ABC-4 integral membrane protein family.</text>
</comment>
<evidence type="ECO:0000259" key="9">
    <source>
        <dbReference type="Pfam" id="PF12704"/>
    </source>
</evidence>
<dbReference type="InterPro" id="IPR003838">
    <property type="entry name" value="ABC3_permease_C"/>
</dbReference>
<evidence type="ECO:0000313" key="11">
    <source>
        <dbReference type="Proteomes" id="UP000198725"/>
    </source>
</evidence>
<dbReference type="PROSITE" id="PS51257">
    <property type="entry name" value="PROKAR_LIPOPROTEIN"/>
    <property type="match status" value="1"/>
</dbReference>
<dbReference type="InterPro" id="IPR050250">
    <property type="entry name" value="Macrolide_Exporter_MacB"/>
</dbReference>
<name>A0A1I4A9U7_9GAMM</name>
<dbReference type="Pfam" id="PF02687">
    <property type="entry name" value="FtsX"/>
    <property type="match status" value="1"/>
</dbReference>
<reference evidence="11" key="1">
    <citation type="submission" date="2016-10" db="EMBL/GenBank/DDBJ databases">
        <authorList>
            <person name="Varghese N."/>
            <person name="Submissions S."/>
        </authorList>
    </citation>
    <scope>NUCLEOTIDE SEQUENCE [LARGE SCALE GENOMIC DNA]</scope>
    <source>
        <strain evidence="11">MO64</strain>
    </source>
</reference>
<keyword evidence="5 7" id="KW-0472">Membrane</keyword>
<evidence type="ECO:0000256" key="3">
    <source>
        <dbReference type="ARBA" id="ARBA00022692"/>
    </source>
</evidence>
<dbReference type="PANTHER" id="PTHR30572">
    <property type="entry name" value="MEMBRANE COMPONENT OF TRANSPORTER-RELATED"/>
    <property type="match status" value="1"/>
</dbReference>
<proteinExistence type="inferred from homology"/>
<feature type="transmembrane region" description="Helical" evidence="7">
    <location>
        <begin position="372"/>
        <end position="390"/>
    </location>
</feature>
<evidence type="ECO:0000256" key="6">
    <source>
        <dbReference type="ARBA" id="ARBA00038076"/>
    </source>
</evidence>
<dbReference type="Pfam" id="PF12704">
    <property type="entry name" value="MacB_PCD"/>
    <property type="match status" value="1"/>
</dbReference>
<keyword evidence="4 7" id="KW-1133">Transmembrane helix</keyword>
<feature type="domain" description="MacB-like periplasmic core" evidence="9">
    <location>
        <begin position="48"/>
        <end position="242"/>
    </location>
</feature>
<keyword evidence="11" id="KW-1185">Reference proteome</keyword>
<dbReference type="EMBL" id="FOSR01000003">
    <property type="protein sequence ID" value="SFK52867.1"/>
    <property type="molecule type" value="Genomic_DNA"/>
</dbReference>
<dbReference type="RefSeq" id="WP_092702275.1">
    <property type="nucleotide sequence ID" value="NZ_FOSR01000003.1"/>
</dbReference>
<organism evidence="10 11">
    <name type="scientific">Rhodanobacter glycinis</name>
    <dbReference type="NCBI Taxonomy" id="582702"/>
    <lineage>
        <taxon>Bacteria</taxon>
        <taxon>Pseudomonadati</taxon>
        <taxon>Pseudomonadota</taxon>
        <taxon>Gammaproteobacteria</taxon>
        <taxon>Lysobacterales</taxon>
        <taxon>Rhodanobacteraceae</taxon>
        <taxon>Rhodanobacter</taxon>
    </lineage>
</organism>
<gene>
    <name evidence="10" type="ORF">SAMN05192579_103313</name>
</gene>
<sequence length="408" mass="43975">MSIRVLLTTLRRHSLMPLLVLLQVALACAILSNVLFLGWLQLQPMLAPSGMDTANLIFVDHLDAGTGEWTAAEVRAGAEALREVPGVRAVSAANSLPMTSGMIYAYGAQGPSGIKVGVNAYTGNGLLHTLGIRLVAGRDFLPDEYRNAGDYKGVPEPIIITQALAHKLFDKARALGRRVADPENPTGAGYLVVGIVRHLLRNQLGLATRGRADDTILLPERIAKTPVLLYAVRVDPAMRKAALRGVRKAIQHQFGARLQTGAQPKVAFYDTRSSQAFSGRRAALWLFLGVASTVLVVTLIGIMGLTGFWVQKRTRQIGIRRALGARRADILVHFLTENALIVGAGIVLGMLLASLGNRLLMHYYELPQLPWIWLPVGAALMLALGQLAVLSPALRASRVPPVVATRSV</sequence>
<evidence type="ECO:0000259" key="8">
    <source>
        <dbReference type="Pfam" id="PF02687"/>
    </source>
</evidence>
<dbReference type="PANTHER" id="PTHR30572:SF4">
    <property type="entry name" value="ABC TRANSPORTER PERMEASE YTRF"/>
    <property type="match status" value="1"/>
</dbReference>
<feature type="domain" description="ABC3 transporter permease C-terminal" evidence="8">
    <location>
        <begin position="291"/>
        <end position="401"/>
    </location>
</feature>
<feature type="transmembrane region" description="Helical" evidence="7">
    <location>
        <begin position="282"/>
        <end position="310"/>
    </location>
</feature>
<dbReference type="AlphaFoldDB" id="A0A1I4A9U7"/>
<evidence type="ECO:0000256" key="1">
    <source>
        <dbReference type="ARBA" id="ARBA00004651"/>
    </source>
</evidence>
<dbReference type="GO" id="GO:0005886">
    <property type="term" value="C:plasma membrane"/>
    <property type="evidence" value="ECO:0007669"/>
    <property type="project" value="UniProtKB-SubCell"/>
</dbReference>
<comment type="subcellular location">
    <subcellularLocation>
        <location evidence="1">Cell membrane</location>
        <topology evidence="1">Multi-pass membrane protein</topology>
    </subcellularLocation>
</comment>
<evidence type="ECO:0000256" key="7">
    <source>
        <dbReference type="SAM" id="Phobius"/>
    </source>
</evidence>
<keyword evidence="2" id="KW-1003">Cell membrane</keyword>